<evidence type="ECO:0000313" key="3">
    <source>
        <dbReference type="Proteomes" id="UP000037122"/>
    </source>
</evidence>
<organism evidence="2 3">
    <name type="scientific">Candidozyma auris</name>
    <name type="common">Yeast</name>
    <name type="synonym">Candida auris</name>
    <dbReference type="NCBI Taxonomy" id="498019"/>
    <lineage>
        <taxon>Eukaryota</taxon>
        <taxon>Fungi</taxon>
        <taxon>Dikarya</taxon>
        <taxon>Ascomycota</taxon>
        <taxon>Saccharomycotina</taxon>
        <taxon>Pichiomycetes</taxon>
        <taxon>Metschnikowiaceae</taxon>
        <taxon>Candidozyma</taxon>
    </lineage>
</organism>
<keyword evidence="1" id="KW-0472">Membrane</keyword>
<comment type="caution">
    <text evidence="2">The sequence shown here is derived from an EMBL/GenBank/DDBJ whole genome shotgun (WGS) entry which is preliminary data.</text>
</comment>
<name>A0A0L0NVZ5_CANAR</name>
<reference evidence="3" key="1">
    <citation type="journal article" date="2015" name="BMC Genomics">
        <title>Draft genome of a commonly misdiagnosed multidrug resistant pathogen Candida auris.</title>
        <authorList>
            <person name="Chatterjee S."/>
            <person name="Alampalli S.V."/>
            <person name="Nageshan R.K."/>
            <person name="Chettiar S.T."/>
            <person name="Joshi S."/>
            <person name="Tatu U.S."/>
        </authorList>
    </citation>
    <scope>NUCLEOTIDE SEQUENCE [LARGE SCALE GENOMIC DNA]</scope>
    <source>
        <strain evidence="3">6684</strain>
    </source>
</reference>
<protein>
    <submittedName>
        <fullName evidence="2">Uncharacterized protein</fullName>
    </submittedName>
</protein>
<feature type="transmembrane region" description="Helical" evidence="1">
    <location>
        <begin position="21"/>
        <end position="40"/>
    </location>
</feature>
<dbReference type="VEuPathDB" id="FungiDB:QG37_04866"/>
<evidence type="ECO:0000256" key="1">
    <source>
        <dbReference type="SAM" id="Phobius"/>
    </source>
</evidence>
<dbReference type="Proteomes" id="UP000037122">
    <property type="component" value="Unassembled WGS sequence"/>
</dbReference>
<keyword evidence="1" id="KW-0812">Transmembrane</keyword>
<proteinExistence type="predicted"/>
<dbReference type="EMBL" id="LGST01000033">
    <property type="protein sequence ID" value="KND98336.1"/>
    <property type="molecule type" value="Genomic_DNA"/>
</dbReference>
<sequence>MMDEYKRQFAMIDASSIIQELFKGISGTLFSFLLIFNWCYKTTFVPWLKDDSKPMCLIDYLQHSSGS</sequence>
<evidence type="ECO:0000313" key="2">
    <source>
        <dbReference type="EMBL" id="KND98336.1"/>
    </source>
</evidence>
<gene>
    <name evidence="2" type="ORF">QG37_04866</name>
</gene>
<keyword evidence="1" id="KW-1133">Transmembrane helix</keyword>
<accession>A0A0L0NVZ5</accession>
<dbReference type="AlphaFoldDB" id="A0A0L0NVZ5"/>